<evidence type="ECO:0000256" key="1">
    <source>
        <dbReference type="SAM" id="Phobius"/>
    </source>
</evidence>
<sequence>MLSQGGIFDLNATIFFIIFQFLFLMLALNVFFYNPLQIILDERKTYIKLKYKISHILLSEIKNLVFEYEKRLIIFYKKNKQINFNLEKNILNKLTIELKILNFYIINIFNAFILNTTIKTKIITDNLKYFNNTILKNIKFKFYLKENVIN</sequence>
<dbReference type="AlphaFoldDB" id="A0A5J6DUJ4"/>
<proteinExistence type="predicted"/>
<geneLocation type="plastid" evidence="2"/>
<gene>
    <name evidence="2" type="primary">atpG</name>
</gene>
<keyword evidence="1" id="KW-1133">Transmembrane helix</keyword>
<accession>A0A5J6DUJ4</accession>
<protein>
    <submittedName>
        <fullName evidence="2">ATP synthase CF0 subunit II</fullName>
    </submittedName>
</protein>
<name>A0A5J6DUJ4_9STRA</name>
<feature type="transmembrane region" description="Helical" evidence="1">
    <location>
        <begin position="12"/>
        <end position="33"/>
    </location>
</feature>
<dbReference type="EMBL" id="MG273660">
    <property type="protein sequence ID" value="QES95266.1"/>
    <property type="molecule type" value="Genomic_DNA"/>
</dbReference>
<keyword evidence="1" id="KW-0472">Membrane</keyword>
<organism evidence="2">
    <name type="scientific">Nitzschia sp.</name>
    <name type="common">in: diatoms</name>
    <dbReference type="NCBI Taxonomy" id="1884248"/>
    <lineage>
        <taxon>Eukaryota</taxon>
        <taxon>Sar</taxon>
        <taxon>Stramenopiles</taxon>
        <taxon>Ochrophyta</taxon>
        <taxon>Bacillariophyta</taxon>
        <taxon>Bacillariophyceae</taxon>
        <taxon>Bacillariophycidae</taxon>
        <taxon>Bacillariales</taxon>
        <taxon>Bacillariaceae</taxon>
        <taxon>Nitzschia</taxon>
    </lineage>
</organism>
<reference evidence="2" key="1">
    <citation type="journal article" date="2019" name="Am. J. Bot.">
        <title>A single loss of photosynthesis in the diatom order Bacillariales (Bacillariophyta).</title>
        <authorList>
            <person name="Onyshchenko A."/>
            <person name="Ruck E.C."/>
            <person name="Nakov T."/>
            <person name="Alverson A.J."/>
        </authorList>
    </citation>
    <scope>NUCLEOTIDE SEQUENCE</scope>
    <source>
        <strain evidence="2">Nitz4</strain>
    </source>
</reference>
<keyword evidence="2" id="KW-0934">Plastid</keyword>
<keyword evidence="1" id="KW-0812">Transmembrane</keyword>
<evidence type="ECO:0000313" key="2">
    <source>
        <dbReference type="EMBL" id="QES95266.1"/>
    </source>
</evidence>